<evidence type="ECO:0000313" key="3">
    <source>
        <dbReference type="Proteomes" id="UP000674938"/>
    </source>
</evidence>
<dbReference type="EMBL" id="JAEEGA010000004">
    <property type="protein sequence ID" value="MBP1040813.1"/>
    <property type="molecule type" value="Genomic_DNA"/>
</dbReference>
<proteinExistence type="predicted"/>
<dbReference type="RefSeq" id="WP_209526240.1">
    <property type="nucleotide sequence ID" value="NZ_JAEEGA010000004.1"/>
</dbReference>
<evidence type="ECO:0000313" key="2">
    <source>
        <dbReference type="EMBL" id="MBP1040813.1"/>
    </source>
</evidence>
<sequence>MRQKQVLHVKEITLLGLLVAMEVILTRFFAIENSFVRISFAFLPLMLMGHLFGPWVAGLGGVVGDILGMLIFPKAMFFPGFTLNAFLIPFIYGMILYRKDFTLKRIVISQLVIMGTISLCLTPIWLNILFKIPIVELLPVRFLKEGILFPINVCVSYGLFNKTSLVTVMALSK</sequence>
<keyword evidence="3" id="KW-1185">Reference proteome</keyword>
<reference evidence="2" key="1">
    <citation type="submission" date="2020-12" db="EMBL/GenBank/DDBJ databases">
        <title>Vagococcus allomyrinae sp. nov. and Enterococcus lavae sp. nov., isolated from the larvae of Allomyrina dichotoma.</title>
        <authorList>
            <person name="Lee S.D."/>
        </authorList>
    </citation>
    <scope>NUCLEOTIDE SEQUENCE</scope>
    <source>
        <strain evidence="2">BWB3-3</strain>
    </source>
</reference>
<gene>
    <name evidence="2" type="ORF">I6N95_07335</name>
</gene>
<protein>
    <submittedName>
        <fullName evidence="2">Folate family ECF transporter S component</fullName>
    </submittedName>
</protein>
<name>A0A940SVY3_9ENTE</name>
<dbReference type="AlphaFoldDB" id="A0A940SVY3"/>
<feature type="transmembrane region" description="Helical" evidence="1">
    <location>
        <begin position="12"/>
        <end position="30"/>
    </location>
</feature>
<dbReference type="GO" id="GO:0022857">
    <property type="term" value="F:transmembrane transporter activity"/>
    <property type="evidence" value="ECO:0007669"/>
    <property type="project" value="InterPro"/>
</dbReference>
<dbReference type="Proteomes" id="UP000674938">
    <property type="component" value="Unassembled WGS sequence"/>
</dbReference>
<feature type="transmembrane region" description="Helical" evidence="1">
    <location>
        <begin position="42"/>
        <end position="63"/>
    </location>
</feature>
<keyword evidence="1" id="KW-1133">Transmembrane helix</keyword>
<comment type="caution">
    <text evidence="2">The sequence shown here is derived from an EMBL/GenBank/DDBJ whole genome shotgun (WGS) entry which is preliminary data.</text>
</comment>
<accession>A0A940SVY3</accession>
<evidence type="ECO:0000256" key="1">
    <source>
        <dbReference type="SAM" id="Phobius"/>
    </source>
</evidence>
<dbReference type="Gene3D" id="1.10.1760.20">
    <property type="match status" value="1"/>
</dbReference>
<dbReference type="InterPro" id="IPR030949">
    <property type="entry name" value="ECF_S_folate_fam"/>
</dbReference>
<keyword evidence="1" id="KW-0812">Transmembrane</keyword>
<feature type="transmembrane region" description="Helical" evidence="1">
    <location>
        <begin position="142"/>
        <end position="160"/>
    </location>
</feature>
<feature type="transmembrane region" description="Helical" evidence="1">
    <location>
        <begin position="107"/>
        <end position="130"/>
    </location>
</feature>
<keyword evidence="1" id="KW-0472">Membrane</keyword>
<dbReference type="Pfam" id="PF07155">
    <property type="entry name" value="ECF-ribofla_trS"/>
    <property type="match status" value="1"/>
</dbReference>
<dbReference type="InterPro" id="IPR009825">
    <property type="entry name" value="ECF_substrate-spec-like"/>
</dbReference>
<organism evidence="2 3">
    <name type="scientific">Vagococcus allomyrinae</name>
    <dbReference type="NCBI Taxonomy" id="2794353"/>
    <lineage>
        <taxon>Bacteria</taxon>
        <taxon>Bacillati</taxon>
        <taxon>Bacillota</taxon>
        <taxon>Bacilli</taxon>
        <taxon>Lactobacillales</taxon>
        <taxon>Enterococcaceae</taxon>
        <taxon>Vagococcus</taxon>
    </lineage>
</organism>
<feature type="transmembrane region" description="Helical" evidence="1">
    <location>
        <begin position="75"/>
        <end position="95"/>
    </location>
</feature>
<dbReference type="NCBIfam" id="TIGR04518">
    <property type="entry name" value="ECF_S_folT_fam"/>
    <property type="match status" value="1"/>
</dbReference>